<accession>A0A5N6KK92</accession>
<evidence type="ECO:0000256" key="1">
    <source>
        <dbReference type="SAM" id="MobiDB-lite"/>
    </source>
</evidence>
<proteinExistence type="predicted"/>
<evidence type="ECO:0000313" key="2">
    <source>
        <dbReference type="EMBL" id="KAB8304194.1"/>
    </source>
</evidence>
<evidence type="ECO:0000313" key="3">
    <source>
        <dbReference type="Proteomes" id="UP000326757"/>
    </source>
</evidence>
<organism evidence="2 3">
    <name type="scientific">Monilinia laxa</name>
    <name type="common">Brown rot fungus</name>
    <name type="synonym">Sclerotinia laxa</name>
    <dbReference type="NCBI Taxonomy" id="61186"/>
    <lineage>
        <taxon>Eukaryota</taxon>
        <taxon>Fungi</taxon>
        <taxon>Dikarya</taxon>
        <taxon>Ascomycota</taxon>
        <taxon>Pezizomycotina</taxon>
        <taxon>Leotiomycetes</taxon>
        <taxon>Helotiales</taxon>
        <taxon>Sclerotiniaceae</taxon>
        <taxon>Monilinia</taxon>
    </lineage>
</organism>
<sequence>MIPPVYIHSRPSKYHTSSIPPSSRTSNEMAHQVNGETSSAFLSHLTSYPLVHDSISTFKSYPYGQRSIDLTTTSYEKFGKPFIPYLQKPYQYVSPYVAKADEFGESTLSTIDSKFPAVKKPTGELYSDGKSFVFYPITKSNEGKEYVLGKYNSEFKKTEDQGIVGYGKAVVSTGLIVSSEAFQWLSQFLSAKKTEAKEMTHEKLNN</sequence>
<dbReference type="Pfam" id="PF17316">
    <property type="entry name" value="Perilipin_2"/>
    <property type="match status" value="1"/>
</dbReference>
<dbReference type="OrthoDB" id="376826at2759"/>
<gene>
    <name evidence="2" type="ORF">EYC80_003612</name>
</gene>
<comment type="caution">
    <text evidence="2">The sequence shown here is derived from an EMBL/GenBank/DDBJ whole genome shotgun (WGS) entry which is preliminary data.</text>
</comment>
<feature type="region of interest" description="Disordered" evidence="1">
    <location>
        <begin position="11"/>
        <end position="31"/>
    </location>
</feature>
<feature type="compositionally biased region" description="Polar residues" evidence="1">
    <location>
        <begin position="14"/>
        <end position="31"/>
    </location>
</feature>
<reference evidence="2 3" key="1">
    <citation type="submission" date="2019-06" db="EMBL/GenBank/DDBJ databases">
        <title>Genome Sequence of the Brown Rot Fungal Pathogen Monilinia laxa.</title>
        <authorList>
            <person name="De Miccolis Angelini R.M."/>
            <person name="Landi L."/>
            <person name="Abate D."/>
            <person name="Pollastro S."/>
            <person name="Romanazzi G."/>
            <person name="Faretra F."/>
        </authorList>
    </citation>
    <scope>NUCLEOTIDE SEQUENCE [LARGE SCALE GENOMIC DNA]</scope>
    <source>
        <strain evidence="2 3">Mlax316</strain>
    </source>
</reference>
<name>A0A5N6KK92_MONLA</name>
<dbReference type="Proteomes" id="UP000326757">
    <property type="component" value="Unassembled WGS sequence"/>
</dbReference>
<dbReference type="AlphaFoldDB" id="A0A5N6KK92"/>
<protein>
    <recommendedName>
        <fullName evidence="4">CAP20</fullName>
    </recommendedName>
</protein>
<evidence type="ECO:0008006" key="4">
    <source>
        <dbReference type="Google" id="ProtNLM"/>
    </source>
</evidence>
<dbReference type="EMBL" id="VIGI01000001">
    <property type="protein sequence ID" value="KAB8304194.1"/>
    <property type="molecule type" value="Genomic_DNA"/>
</dbReference>
<keyword evidence="3" id="KW-1185">Reference proteome</keyword>